<dbReference type="AlphaFoldDB" id="A0A2D0XI66"/>
<evidence type="ECO:0000256" key="2">
    <source>
        <dbReference type="ARBA" id="ARBA00004123"/>
    </source>
</evidence>
<protein>
    <recommendedName>
        <fullName evidence="8">MI domain-containing protein</fullName>
    </recommendedName>
</protein>
<keyword evidence="4" id="KW-0507">mRNA processing</keyword>
<evidence type="ECO:0000313" key="9">
    <source>
        <dbReference type="EMBL" id="ASF90261.1"/>
    </source>
</evidence>
<organism evidence="9">
    <name type="scientific">Bartheletia paradoxa</name>
    <dbReference type="NCBI Taxonomy" id="669517"/>
    <lineage>
        <taxon>Eukaryota</taxon>
        <taxon>Fungi</taxon>
        <taxon>Dikarya</taxon>
        <taxon>Basidiomycota</taxon>
        <taxon>Agaricomycotina</taxon>
        <taxon>Bartheletiomycetes</taxon>
        <taxon>Bartheletiales</taxon>
        <taxon>Bartheletiaceae</taxon>
        <taxon>Bartheletia</taxon>
    </lineage>
</organism>
<feature type="region of interest" description="Disordered" evidence="7">
    <location>
        <begin position="1"/>
        <end position="49"/>
    </location>
</feature>
<reference evidence="9" key="1">
    <citation type="submission" date="2016-10" db="EMBL/GenBank/DDBJ databases">
        <title>Phylogenomic data for the living fossil Bartheletia paradoxa suggests that the early evolutionary history of major basidiomycete lineages might not be bifurcate.</title>
        <authorList>
            <person name="Mishra B."/>
            <person name="Choi Y.-J."/>
            <person name="Bauer R."/>
            <person name="Thines M."/>
        </authorList>
    </citation>
    <scope>NUCLEOTIDE SEQUENCE</scope>
</reference>
<dbReference type="Gene3D" id="1.25.40.180">
    <property type="match status" value="1"/>
</dbReference>
<keyword evidence="5" id="KW-0508">mRNA splicing</keyword>
<comment type="similarity">
    <text evidence="3">Belongs to the CWC22 family.</text>
</comment>
<dbReference type="PANTHER" id="PTHR18034:SF3">
    <property type="entry name" value="PRE-MRNA-SPLICING FACTOR CWC22 HOMOLOG"/>
    <property type="match status" value="1"/>
</dbReference>
<evidence type="ECO:0000256" key="4">
    <source>
        <dbReference type="ARBA" id="ARBA00022664"/>
    </source>
</evidence>
<evidence type="ECO:0000256" key="5">
    <source>
        <dbReference type="ARBA" id="ARBA00023187"/>
    </source>
</evidence>
<feature type="compositionally biased region" description="Acidic residues" evidence="7">
    <location>
        <begin position="343"/>
        <end position="364"/>
    </location>
</feature>
<dbReference type="InterPro" id="IPR003891">
    <property type="entry name" value="Initiation_fac_eIF4g_MI"/>
</dbReference>
<dbReference type="InterPro" id="IPR003890">
    <property type="entry name" value="MIF4G-like_typ-3"/>
</dbReference>
<dbReference type="GO" id="GO:0000398">
    <property type="term" value="P:mRNA splicing, via spliceosome"/>
    <property type="evidence" value="ECO:0007669"/>
    <property type="project" value="TreeGrafter"/>
</dbReference>
<accession>A0A2D0XI66</accession>
<dbReference type="SMART" id="SM00544">
    <property type="entry name" value="MA3"/>
    <property type="match status" value="1"/>
</dbReference>
<dbReference type="FunFam" id="1.25.40.180:FF:000004">
    <property type="entry name" value="pre-mRNA-splicing factor CWC22 homolog"/>
    <property type="match status" value="1"/>
</dbReference>
<feature type="compositionally biased region" description="Basic and acidic residues" evidence="7">
    <location>
        <begin position="15"/>
        <end position="49"/>
    </location>
</feature>
<name>A0A2D0XI66_9BASI</name>
<dbReference type="PANTHER" id="PTHR18034">
    <property type="entry name" value="CELL CYCLE CONTROL PROTEIN CWF22-RELATED"/>
    <property type="match status" value="1"/>
</dbReference>
<proteinExistence type="inferred from homology"/>
<comment type="subcellular location">
    <subcellularLocation>
        <location evidence="2">Nucleus</location>
    </subcellularLocation>
</comment>
<dbReference type="SUPFAM" id="SSF48371">
    <property type="entry name" value="ARM repeat"/>
    <property type="match status" value="1"/>
</dbReference>
<dbReference type="InterPro" id="IPR050781">
    <property type="entry name" value="CWC22_splicing_factor"/>
</dbReference>
<dbReference type="PROSITE" id="PS51366">
    <property type="entry name" value="MI"/>
    <property type="match status" value="1"/>
</dbReference>
<evidence type="ECO:0000256" key="7">
    <source>
        <dbReference type="SAM" id="MobiDB-lite"/>
    </source>
</evidence>
<dbReference type="SMART" id="SM00543">
    <property type="entry name" value="MIF4G"/>
    <property type="match status" value="1"/>
</dbReference>
<dbReference type="InterPro" id="IPR016024">
    <property type="entry name" value="ARM-type_fold"/>
</dbReference>
<dbReference type="EMBL" id="KY000320">
    <property type="protein sequence ID" value="ASF90261.1"/>
    <property type="molecule type" value="Genomic_DNA"/>
</dbReference>
<evidence type="ECO:0000256" key="1">
    <source>
        <dbReference type="ARBA" id="ARBA00003777"/>
    </source>
</evidence>
<dbReference type="GO" id="GO:0003723">
    <property type="term" value="F:RNA binding"/>
    <property type="evidence" value="ECO:0007669"/>
    <property type="project" value="InterPro"/>
</dbReference>
<feature type="region of interest" description="Disordered" evidence="7">
    <location>
        <begin position="340"/>
        <end position="364"/>
    </location>
</feature>
<feature type="domain" description="MI" evidence="8">
    <location>
        <begin position="384"/>
        <end position="500"/>
    </location>
</feature>
<comment type="function">
    <text evidence="1">Involved in pre-mRNA splicing.</text>
</comment>
<dbReference type="Pfam" id="PF02854">
    <property type="entry name" value="MIF4G"/>
    <property type="match status" value="1"/>
</dbReference>
<evidence type="ECO:0000256" key="6">
    <source>
        <dbReference type="ARBA" id="ARBA00023242"/>
    </source>
</evidence>
<sequence>MPASRSPSPAGLDLDLPRVVDSNAERRRERERQAALRRIEAEMEGPKQKADPKLEIAKMANTKAGGVYIPPARLRAMQEAASHDKASTEFQRMSWDALRKSINGLINKVSIANIKHIVPELFGENLIRGKGLYCRSIMKAQASSLPFTPLLAALTAIVNTKLPQVGELLLTRLINQFRRAFKRNDKTVCLATTNFIAHLCNQQVAHEIVALQMLVLLLEQPTDDSVEIAVGFMREVGAFLAETSPKANNGVYERFRAILHEGAIDKRIQYMIEVLFQVRKDKYKDNPILSDGLDLVEEDEQITHRISLDDELDVQEKTNIFKYDPDFIENEDKYKDIKNEILGDSDDDSDESGSEEDTSDEEESAAAVAQRVDIQDQTQTNLVNLRRTIYLTIMNSLNYEEAIHKLMRIDIQEGQEIEMVNMIIECSSQEKSYNRFYGLMGERLAKLNRTWCDCAEQAFTTYYETIFRYETRKLRNIACFFGHLFSTDAISWGVFHAVKMNEEDTNSSSRIFIQTIFQEMSQMLGMKKLVERFQDRTMQGAYVNMFPVDNPKNTRFAINYFTAIGLGAVTETMREYLKNAPKLLMEKRRAALEAGGTAAIRADPAHALVAGAAGGATIVALVHAHIPPAL</sequence>
<dbReference type="Pfam" id="PF02847">
    <property type="entry name" value="MA3"/>
    <property type="match status" value="1"/>
</dbReference>
<dbReference type="GO" id="GO:0071013">
    <property type="term" value="C:catalytic step 2 spliceosome"/>
    <property type="evidence" value="ECO:0007669"/>
    <property type="project" value="TreeGrafter"/>
</dbReference>
<keyword evidence="6" id="KW-0539">Nucleus</keyword>
<evidence type="ECO:0000259" key="8">
    <source>
        <dbReference type="PROSITE" id="PS51366"/>
    </source>
</evidence>
<gene>
    <name evidence="9" type="ORF">SPAR03995</name>
</gene>
<evidence type="ECO:0000256" key="3">
    <source>
        <dbReference type="ARBA" id="ARBA00006856"/>
    </source>
</evidence>